<organism evidence="1 2">
    <name type="scientific">Oryza meyeriana var. granulata</name>
    <dbReference type="NCBI Taxonomy" id="110450"/>
    <lineage>
        <taxon>Eukaryota</taxon>
        <taxon>Viridiplantae</taxon>
        <taxon>Streptophyta</taxon>
        <taxon>Embryophyta</taxon>
        <taxon>Tracheophyta</taxon>
        <taxon>Spermatophyta</taxon>
        <taxon>Magnoliopsida</taxon>
        <taxon>Liliopsida</taxon>
        <taxon>Poales</taxon>
        <taxon>Poaceae</taxon>
        <taxon>BOP clade</taxon>
        <taxon>Oryzoideae</taxon>
        <taxon>Oryzeae</taxon>
        <taxon>Oryzinae</taxon>
        <taxon>Oryza</taxon>
        <taxon>Oryza meyeriana</taxon>
    </lineage>
</organism>
<dbReference type="Proteomes" id="UP000479710">
    <property type="component" value="Unassembled WGS sequence"/>
</dbReference>
<protein>
    <submittedName>
        <fullName evidence="1">Uncharacterized protein</fullName>
    </submittedName>
</protein>
<name>A0A6G1C0I0_9ORYZ</name>
<evidence type="ECO:0000313" key="1">
    <source>
        <dbReference type="EMBL" id="KAF0893384.1"/>
    </source>
</evidence>
<keyword evidence="2" id="KW-1185">Reference proteome</keyword>
<evidence type="ECO:0000313" key="2">
    <source>
        <dbReference type="Proteomes" id="UP000479710"/>
    </source>
</evidence>
<sequence>MPPHPRTTPCLPPPAFHTTDVTPVLGRLCATDIGLPPLVETAATPVETEDNRLTGSTSIAKIAASAGEVSVKAITFTVPMEDLFFTAMKAITLSVNYMPNALAIVKAEEHNTYTLVWVVEARDVAE</sequence>
<dbReference type="AlphaFoldDB" id="A0A6G1C0I0"/>
<comment type="caution">
    <text evidence="1">The sequence shown here is derived from an EMBL/GenBank/DDBJ whole genome shotgun (WGS) entry which is preliminary data.</text>
</comment>
<dbReference type="EMBL" id="SPHZ02000011">
    <property type="protein sequence ID" value="KAF0893384.1"/>
    <property type="molecule type" value="Genomic_DNA"/>
</dbReference>
<proteinExistence type="predicted"/>
<accession>A0A6G1C0I0</accession>
<gene>
    <name evidence="1" type="ORF">E2562_024206</name>
</gene>
<reference evidence="1 2" key="1">
    <citation type="submission" date="2019-11" db="EMBL/GenBank/DDBJ databases">
        <title>Whole genome sequence of Oryza granulata.</title>
        <authorList>
            <person name="Li W."/>
        </authorList>
    </citation>
    <scope>NUCLEOTIDE SEQUENCE [LARGE SCALE GENOMIC DNA]</scope>
    <source>
        <strain evidence="2">cv. Menghai</strain>
        <tissue evidence="1">Leaf</tissue>
    </source>
</reference>